<evidence type="ECO:0000256" key="1">
    <source>
        <dbReference type="SAM" id="MobiDB-lite"/>
    </source>
</evidence>
<evidence type="ECO:0008006" key="5">
    <source>
        <dbReference type="Google" id="ProtNLM"/>
    </source>
</evidence>
<evidence type="ECO:0000313" key="4">
    <source>
        <dbReference type="Proteomes" id="UP001454036"/>
    </source>
</evidence>
<feature type="region of interest" description="Disordered" evidence="1">
    <location>
        <begin position="75"/>
        <end position="111"/>
    </location>
</feature>
<dbReference type="PANTHER" id="PTHR33264">
    <property type="entry name" value="EXPRESSED PROTEIN"/>
    <property type="match status" value="1"/>
</dbReference>
<dbReference type="PANTHER" id="PTHR33264:SF8">
    <property type="entry name" value="EXPRESSED PROTEIN"/>
    <property type="match status" value="1"/>
</dbReference>
<evidence type="ECO:0000256" key="2">
    <source>
        <dbReference type="SAM" id="Phobius"/>
    </source>
</evidence>
<protein>
    <recommendedName>
        <fullName evidence="5">Transmembrane protein</fullName>
    </recommendedName>
</protein>
<gene>
    <name evidence="3" type="ORF">LIER_42578</name>
</gene>
<keyword evidence="2" id="KW-0812">Transmembrane</keyword>
<evidence type="ECO:0000313" key="3">
    <source>
        <dbReference type="EMBL" id="GAA0139479.1"/>
    </source>
</evidence>
<comment type="caution">
    <text evidence="3">The sequence shown here is derived from an EMBL/GenBank/DDBJ whole genome shotgun (WGS) entry which is preliminary data.</text>
</comment>
<dbReference type="Proteomes" id="UP001454036">
    <property type="component" value="Unassembled WGS sequence"/>
</dbReference>
<dbReference type="AlphaFoldDB" id="A0AAV3NJF6"/>
<accession>A0AAV3NJF6</accession>
<proteinExistence type="predicted"/>
<feature type="transmembrane region" description="Helical" evidence="2">
    <location>
        <begin position="38"/>
        <end position="57"/>
    </location>
</feature>
<keyword evidence="2" id="KW-0472">Membrane</keyword>
<sequence length="138" mass="15349">MRRFGRNLTSTDSSLTATSSSEKVNGCSKAGEAVGGTAALICCFPCAVINLVVLAVYKVPSGLCKRAWRRKKRSKRRRLLKKRNSNSASFDGEGGNWKIGMGLSSDEDEDEDEVDKLEEEMWGEFYRGFWRSPSQKGD</sequence>
<reference evidence="3 4" key="1">
    <citation type="submission" date="2024-01" db="EMBL/GenBank/DDBJ databases">
        <title>The complete chloroplast genome sequence of Lithospermum erythrorhizon: insights into the phylogenetic relationship among Boraginaceae species and the maternal lineages of purple gromwells.</title>
        <authorList>
            <person name="Okada T."/>
            <person name="Watanabe K."/>
        </authorList>
    </citation>
    <scope>NUCLEOTIDE SEQUENCE [LARGE SCALE GENOMIC DNA]</scope>
</reference>
<name>A0AAV3NJF6_LITER</name>
<organism evidence="3 4">
    <name type="scientific">Lithospermum erythrorhizon</name>
    <name type="common">Purple gromwell</name>
    <name type="synonym">Lithospermum officinale var. erythrorhizon</name>
    <dbReference type="NCBI Taxonomy" id="34254"/>
    <lineage>
        <taxon>Eukaryota</taxon>
        <taxon>Viridiplantae</taxon>
        <taxon>Streptophyta</taxon>
        <taxon>Embryophyta</taxon>
        <taxon>Tracheophyta</taxon>
        <taxon>Spermatophyta</taxon>
        <taxon>Magnoliopsida</taxon>
        <taxon>eudicotyledons</taxon>
        <taxon>Gunneridae</taxon>
        <taxon>Pentapetalae</taxon>
        <taxon>asterids</taxon>
        <taxon>lamiids</taxon>
        <taxon>Boraginales</taxon>
        <taxon>Boraginaceae</taxon>
        <taxon>Boraginoideae</taxon>
        <taxon>Lithospermeae</taxon>
        <taxon>Lithospermum</taxon>
    </lineage>
</organism>
<keyword evidence="4" id="KW-1185">Reference proteome</keyword>
<dbReference type="EMBL" id="BAABME010030054">
    <property type="protein sequence ID" value="GAA0139479.1"/>
    <property type="molecule type" value="Genomic_DNA"/>
</dbReference>
<keyword evidence="2" id="KW-1133">Transmembrane helix</keyword>
<feature type="compositionally biased region" description="Basic residues" evidence="1">
    <location>
        <begin position="75"/>
        <end position="84"/>
    </location>
</feature>